<evidence type="ECO:0000313" key="3">
    <source>
        <dbReference type="EnsemblPlants" id="Zm00001eb396560_P001"/>
    </source>
</evidence>
<keyword evidence="4" id="KW-1185">Reference proteome</keyword>
<evidence type="ECO:0000256" key="2">
    <source>
        <dbReference type="SAM" id="Phobius"/>
    </source>
</evidence>
<dbReference type="RefSeq" id="XP_035818298.1">
    <property type="nucleotide sequence ID" value="XM_035962405.1"/>
</dbReference>
<feature type="region of interest" description="Disordered" evidence="1">
    <location>
        <begin position="35"/>
        <end position="55"/>
    </location>
</feature>
<dbReference type="RefSeq" id="XP_035818303.1">
    <property type="nucleotide sequence ID" value="XM_035962410.1"/>
</dbReference>
<keyword evidence="2" id="KW-1133">Transmembrane helix</keyword>
<dbReference type="RefSeq" id="NP_001355142.1">
    <property type="nucleotide sequence ID" value="NM_001368213.1"/>
</dbReference>
<dbReference type="GeneID" id="114108586"/>
<dbReference type="RefSeq" id="XP_035818302.1">
    <property type="nucleotide sequence ID" value="XM_035962409.1"/>
</dbReference>
<gene>
    <name evidence="3" type="primary">LOC114108586</name>
</gene>
<proteinExistence type="predicted"/>
<dbReference type="RefSeq" id="XP_035818311.1">
    <property type="nucleotide sequence ID" value="XM_035962418.1"/>
</dbReference>
<accession>A0A804R5Q3</accession>
<dbReference type="RefSeq" id="XP_035818315.1">
    <property type="nucleotide sequence ID" value="XM_035962422.1"/>
</dbReference>
<dbReference type="Gramene" id="Zm00001eb396560_T001">
    <property type="protein sequence ID" value="Zm00001eb396560_P001"/>
    <property type="gene ID" value="Zm00001eb396560"/>
</dbReference>
<keyword evidence="2" id="KW-0472">Membrane</keyword>
<dbReference type="RefSeq" id="XP_035818318.1">
    <property type="nucleotide sequence ID" value="XM_035962425.1"/>
</dbReference>
<dbReference type="RefSeq" id="XP_035818307.1">
    <property type="nucleotide sequence ID" value="XM_035962414.1"/>
</dbReference>
<dbReference type="RefSeq" id="XP_035818308.1">
    <property type="nucleotide sequence ID" value="XM_035962415.1"/>
</dbReference>
<dbReference type="EnsemblPlants" id="Zm00001eb396560_T002">
    <property type="protein sequence ID" value="Zm00001eb396560_P002"/>
    <property type="gene ID" value="Zm00001eb396560"/>
</dbReference>
<dbReference type="Gramene" id="Zm00001eb396560_T002">
    <property type="protein sequence ID" value="Zm00001eb396560_P002"/>
    <property type="gene ID" value="Zm00001eb396560"/>
</dbReference>
<feature type="compositionally biased region" description="Acidic residues" evidence="1">
    <location>
        <begin position="43"/>
        <end position="53"/>
    </location>
</feature>
<dbReference type="EnsemblPlants" id="Zm00001eb396560_T003">
    <property type="protein sequence ID" value="Zm00001eb396560_P003"/>
    <property type="gene ID" value="Zm00001eb396560"/>
</dbReference>
<organism evidence="3 4">
    <name type="scientific">Zea mays</name>
    <name type="common">Maize</name>
    <dbReference type="NCBI Taxonomy" id="4577"/>
    <lineage>
        <taxon>Eukaryota</taxon>
        <taxon>Viridiplantae</taxon>
        <taxon>Streptophyta</taxon>
        <taxon>Embryophyta</taxon>
        <taxon>Tracheophyta</taxon>
        <taxon>Spermatophyta</taxon>
        <taxon>Magnoliopsida</taxon>
        <taxon>Liliopsida</taxon>
        <taxon>Poales</taxon>
        <taxon>Poaceae</taxon>
        <taxon>PACMAD clade</taxon>
        <taxon>Panicoideae</taxon>
        <taxon>Andropogonodae</taxon>
        <taxon>Andropogoneae</taxon>
        <taxon>Tripsacinae</taxon>
        <taxon>Zea</taxon>
    </lineage>
</organism>
<dbReference type="RefSeq" id="XP_035818309.1">
    <property type="nucleotide sequence ID" value="XM_035962416.1"/>
</dbReference>
<evidence type="ECO:0000313" key="4">
    <source>
        <dbReference type="Proteomes" id="UP000007305"/>
    </source>
</evidence>
<dbReference type="EnsemblPlants" id="Zm00001eb396560_T001">
    <property type="protein sequence ID" value="Zm00001eb396560_P001"/>
    <property type="gene ID" value="Zm00001eb396560"/>
</dbReference>
<dbReference type="RefSeq" id="XP_035818317.1">
    <property type="nucleotide sequence ID" value="XM_035962424.1"/>
</dbReference>
<dbReference type="RefSeq" id="XP_035818319.1">
    <property type="nucleotide sequence ID" value="XM_035962426.1"/>
</dbReference>
<keyword evidence="2" id="KW-0812">Transmembrane</keyword>
<evidence type="ECO:0000256" key="1">
    <source>
        <dbReference type="SAM" id="MobiDB-lite"/>
    </source>
</evidence>
<protein>
    <submittedName>
        <fullName evidence="3">Uncharacterized protein</fullName>
    </submittedName>
</protein>
<reference evidence="4" key="1">
    <citation type="journal article" date="2009" name="Science">
        <title>The B73 maize genome: complexity, diversity, and dynamics.</title>
        <authorList>
            <person name="Schnable P.S."/>
            <person name="Ware D."/>
            <person name="Fulton R.S."/>
            <person name="Stein J.C."/>
            <person name="Wei F."/>
            <person name="Pasternak S."/>
            <person name="Liang C."/>
            <person name="Zhang J."/>
            <person name="Fulton L."/>
            <person name="Graves T.A."/>
            <person name="Minx P."/>
            <person name="Reily A.D."/>
            <person name="Courtney L."/>
            <person name="Kruchowski S.S."/>
            <person name="Tomlinson C."/>
            <person name="Strong C."/>
            <person name="Delehaunty K."/>
            <person name="Fronick C."/>
            <person name="Courtney B."/>
            <person name="Rock S.M."/>
            <person name="Belter E."/>
            <person name="Du F."/>
            <person name="Kim K."/>
            <person name="Abbott R.M."/>
            <person name="Cotton M."/>
            <person name="Levy A."/>
            <person name="Marchetto P."/>
            <person name="Ochoa K."/>
            <person name="Jackson S.M."/>
            <person name="Gillam B."/>
            <person name="Chen W."/>
            <person name="Yan L."/>
            <person name="Higginbotham J."/>
            <person name="Cardenas M."/>
            <person name="Waligorski J."/>
            <person name="Applebaum E."/>
            <person name="Phelps L."/>
            <person name="Falcone J."/>
            <person name="Kanchi K."/>
            <person name="Thane T."/>
            <person name="Scimone A."/>
            <person name="Thane N."/>
            <person name="Henke J."/>
            <person name="Wang T."/>
            <person name="Ruppert J."/>
            <person name="Shah N."/>
            <person name="Rotter K."/>
            <person name="Hodges J."/>
            <person name="Ingenthron E."/>
            <person name="Cordes M."/>
            <person name="Kohlberg S."/>
            <person name="Sgro J."/>
            <person name="Delgado B."/>
            <person name="Mead K."/>
            <person name="Chinwalla A."/>
            <person name="Leonard S."/>
            <person name="Crouse K."/>
            <person name="Collura K."/>
            <person name="Kudrna D."/>
            <person name="Currie J."/>
            <person name="He R."/>
            <person name="Angelova A."/>
            <person name="Rajasekar S."/>
            <person name="Mueller T."/>
            <person name="Lomeli R."/>
            <person name="Scara G."/>
            <person name="Ko A."/>
            <person name="Delaney K."/>
            <person name="Wissotski M."/>
            <person name="Lopez G."/>
            <person name="Campos D."/>
            <person name="Braidotti M."/>
            <person name="Ashley E."/>
            <person name="Golser W."/>
            <person name="Kim H."/>
            <person name="Lee S."/>
            <person name="Lin J."/>
            <person name="Dujmic Z."/>
            <person name="Kim W."/>
            <person name="Talag J."/>
            <person name="Zuccolo A."/>
            <person name="Fan C."/>
            <person name="Sebastian A."/>
            <person name="Kramer M."/>
            <person name="Spiegel L."/>
            <person name="Nascimento L."/>
            <person name="Zutavern T."/>
            <person name="Miller B."/>
            <person name="Ambroise C."/>
            <person name="Muller S."/>
            <person name="Spooner W."/>
            <person name="Narechania A."/>
            <person name="Ren L."/>
            <person name="Wei S."/>
            <person name="Kumari S."/>
            <person name="Faga B."/>
            <person name="Levy M.J."/>
            <person name="McMahan L."/>
            <person name="Van Buren P."/>
            <person name="Vaughn M.W."/>
            <person name="Ying K."/>
            <person name="Yeh C.-T."/>
            <person name="Emrich S.J."/>
            <person name="Jia Y."/>
            <person name="Kalyanaraman A."/>
            <person name="Hsia A.-P."/>
            <person name="Barbazuk W.B."/>
            <person name="Baucom R.S."/>
            <person name="Brutnell T.P."/>
            <person name="Carpita N.C."/>
            <person name="Chaparro C."/>
            <person name="Chia J.-M."/>
            <person name="Deragon J.-M."/>
            <person name="Estill J.C."/>
            <person name="Fu Y."/>
            <person name="Jeddeloh J.A."/>
            <person name="Han Y."/>
            <person name="Lee H."/>
            <person name="Li P."/>
            <person name="Lisch D.R."/>
            <person name="Liu S."/>
            <person name="Liu Z."/>
            <person name="Nagel D.H."/>
            <person name="McCann M.C."/>
            <person name="SanMiguel P."/>
            <person name="Myers A.M."/>
            <person name="Nettleton D."/>
            <person name="Nguyen J."/>
            <person name="Penning B.W."/>
            <person name="Ponnala L."/>
            <person name="Schneider K.L."/>
            <person name="Schwartz D.C."/>
            <person name="Sharma A."/>
            <person name="Soderlund C."/>
            <person name="Springer N.M."/>
            <person name="Sun Q."/>
            <person name="Wang H."/>
            <person name="Waterman M."/>
            <person name="Westerman R."/>
            <person name="Wolfgruber T.K."/>
            <person name="Yang L."/>
            <person name="Yu Y."/>
            <person name="Zhang L."/>
            <person name="Zhou S."/>
            <person name="Zhu Q."/>
            <person name="Bennetzen J.L."/>
            <person name="Dawe R.K."/>
            <person name="Jiang J."/>
            <person name="Jiang N."/>
            <person name="Presting G.G."/>
            <person name="Wessler S.R."/>
            <person name="Aluru S."/>
            <person name="Martienssen R.A."/>
            <person name="Clifton S.W."/>
            <person name="McCombie W.R."/>
            <person name="Wing R.A."/>
            <person name="Wilson R.K."/>
        </authorList>
    </citation>
    <scope>NUCLEOTIDE SEQUENCE [LARGE SCALE GENOMIC DNA]</scope>
    <source>
        <strain evidence="4">cv. B73</strain>
    </source>
</reference>
<dbReference type="RefSeq" id="XP_035818304.1">
    <property type="nucleotide sequence ID" value="XM_035962411.1"/>
</dbReference>
<dbReference type="RefSeq" id="XP_035818316.1">
    <property type="nucleotide sequence ID" value="XM_035962423.1"/>
</dbReference>
<name>A0A804R5Q3_MAIZE</name>
<dbReference type="Gramene" id="Zm00001eb396560_T003">
    <property type="protein sequence ID" value="Zm00001eb396560_P003"/>
    <property type="gene ID" value="Zm00001eb396560"/>
</dbReference>
<dbReference type="RefSeq" id="XP_035818314.1">
    <property type="nucleotide sequence ID" value="XM_035962421.1"/>
</dbReference>
<dbReference type="RefSeq" id="XP_035818313.1">
    <property type="nucleotide sequence ID" value="XM_035962420.1"/>
</dbReference>
<dbReference type="RefSeq" id="XP_035818306.1">
    <property type="nucleotide sequence ID" value="XM_035962413.1"/>
</dbReference>
<dbReference type="Proteomes" id="UP000007305">
    <property type="component" value="Chromosome 9"/>
</dbReference>
<reference evidence="3" key="2">
    <citation type="submission" date="2019-07" db="EMBL/GenBank/DDBJ databases">
        <authorList>
            <person name="Seetharam A."/>
            <person name="Woodhouse M."/>
            <person name="Cannon E."/>
        </authorList>
    </citation>
    <scope>NUCLEOTIDE SEQUENCE [LARGE SCALE GENOMIC DNA]</scope>
    <source>
        <strain evidence="3">cv. B73</strain>
    </source>
</reference>
<dbReference type="RefSeq" id="XP_035818301.1">
    <property type="nucleotide sequence ID" value="XM_035962408.1"/>
</dbReference>
<dbReference type="KEGG" id="zma:114108586"/>
<dbReference type="AlphaFoldDB" id="A0A804R5Q3"/>
<dbReference type="RefSeq" id="XP_035818312.1">
    <property type="nucleotide sequence ID" value="XM_035962419.1"/>
</dbReference>
<dbReference type="RefSeq" id="XP_035818299.1">
    <property type="nucleotide sequence ID" value="XM_035962406.1"/>
</dbReference>
<feature type="transmembrane region" description="Helical" evidence="2">
    <location>
        <begin position="123"/>
        <end position="146"/>
    </location>
</feature>
<sequence length="168" mass="19368">MEHMRFDIMSGSIRILVVLCLKLLRTRKSPAKQTARNLFRGGDDEDDSADADTNDPVVPWSLGRVGVGHMVYISGLTCALSSTNMKVLREVASRGRHVERVKNFFRNMYICAKLFRNLTPFYFLCYSRLCFLSFPMTCYAFALYLACLKLLHKTCYIFCPKILYPCYD</sequence>
<dbReference type="RefSeq" id="XP_035818300.1">
    <property type="nucleotide sequence ID" value="XM_035962407.1"/>
</dbReference>
<dbReference type="RefSeq" id="XP_035818310.1">
    <property type="nucleotide sequence ID" value="XM_035962417.1"/>
</dbReference>
<dbReference type="RefSeq" id="XP_035818305.1">
    <property type="nucleotide sequence ID" value="XM_035962412.1"/>
</dbReference>
<reference evidence="3" key="3">
    <citation type="submission" date="2021-05" db="UniProtKB">
        <authorList>
            <consortium name="EnsemblPlants"/>
        </authorList>
    </citation>
    <scope>IDENTIFICATION</scope>
    <source>
        <strain evidence="3">cv. B73</strain>
    </source>
</reference>